<reference evidence="2 3" key="1">
    <citation type="submission" date="2017-06" db="EMBL/GenBank/DDBJ databases">
        <authorList>
            <consortium name="Pathogen Informatics"/>
        </authorList>
    </citation>
    <scope>NUCLEOTIDE SEQUENCE [LARGE SCALE GENOMIC DNA]</scope>
    <source>
        <strain evidence="2 3">NCTC13839</strain>
    </source>
</reference>
<evidence type="ECO:0000256" key="1">
    <source>
        <dbReference type="SAM" id="Phobius"/>
    </source>
</evidence>
<evidence type="ECO:0000313" key="3">
    <source>
        <dbReference type="Proteomes" id="UP000242084"/>
    </source>
</evidence>
<proteinExistence type="predicted"/>
<evidence type="ECO:0000313" key="2">
    <source>
        <dbReference type="EMBL" id="SNV72974.1"/>
    </source>
</evidence>
<feature type="transmembrane region" description="Helical" evidence="1">
    <location>
        <begin position="97"/>
        <end position="121"/>
    </location>
</feature>
<keyword evidence="3" id="KW-1185">Reference proteome</keyword>
<protein>
    <submittedName>
        <fullName evidence="2">Putative membrane spanning protein</fullName>
    </submittedName>
</protein>
<feature type="transmembrane region" description="Helical" evidence="1">
    <location>
        <begin position="177"/>
        <end position="197"/>
    </location>
</feature>
<dbReference type="Pfam" id="PF04276">
    <property type="entry name" value="DUF443"/>
    <property type="match status" value="1"/>
</dbReference>
<dbReference type="AlphaFoldDB" id="A0A239ZQE3"/>
<name>A0A239ZQE3_9STAP</name>
<sequence length="213" mass="24844">MVMKLCESKVINKNPKYRIIQYGDSYYLVDLASNWLSYIFPMINWFIPKKCAEISKEEVEQLNIVKPTKNNAASWSVGLSICLSVVLRKYVHLLDVQFAQIINVSICIFIILSIILFQIYLNKKLTITEYQQNKQFKITLIPTIKNIFIVVFYYLFTGFFAIFMLSGLIIYNSQNVVVFLCAIVMPLLFSFINMFSINDTKVRVILKIKEVEK</sequence>
<keyword evidence="1" id="KW-0472">Membrane</keyword>
<dbReference type="EMBL" id="LT906462">
    <property type="protein sequence ID" value="SNV72974.1"/>
    <property type="molecule type" value="Genomic_DNA"/>
</dbReference>
<keyword evidence="1" id="KW-0812">Transmembrane</keyword>
<dbReference type="NCBIfam" id="TIGR01218">
    <property type="entry name" value="Gpos_tandem_5TM"/>
    <property type="match status" value="1"/>
</dbReference>
<dbReference type="InterPro" id="IPR005915">
    <property type="entry name" value="Tandem_5TM"/>
</dbReference>
<keyword evidence="1" id="KW-1133">Transmembrane helix</keyword>
<dbReference type="Proteomes" id="UP000242084">
    <property type="component" value="Chromosome 1"/>
</dbReference>
<accession>A0A239ZQE3</accession>
<gene>
    <name evidence="2" type="ORF">SAMEA4384403_01756</name>
</gene>
<feature type="transmembrane region" description="Helical" evidence="1">
    <location>
        <begin position="147"/>
        <end position="171"/>
    </location>
</feature>
<organism evidence="2 3">
    <name type="scientific">Mammaliicoccus stepanovicii</name>
    <dbReference type="NCBI Taxonomy" id="643214"/>
    <lineage>
        <taxon>Bacteria</taxon>
        <taxon>Bacillati</taxon>
        <taxon>Bacillota</taxon>
        <taxon>Bacilli</taxon>
        <taxon>Bacillales</taxon>
        <taxon>Staphylococcaceae</taxon>
        <taxon>Mammaliicoccus</taxon>
    </lineage>
</organism>
<dbReference type="KEGG" id="sste:SAMEA4384403_1756"/>